<proteinExistence type="predicted"/>
<dbReference type="EMBL" id="QDDL01000001">
    <property type="protein sequence ID" value="PVZ71634.1"/>
    <property type="molecule type" value="Genomic_DNA"/>
</dbReference>
<evidence type="ECO:0000313" key="2">
    <source>
        <dbReference type="EMBL" id="PVZ71634.1"/>
    </source>
</evidence>
<dbReference type="InterPro" id="IPR029058">
    <property type="entry name" value="AB_hydrolase_fold"/>
</dbReference>
<organism evidence="2 3">
    <name type="scientific">Pelagibaculum spongiae</name>
    <dbReference type="NCBI Taxonomy" id="2080658"/>
    <lineage>
        <taxon>Bacteria</taxon>
        <taxon>Pseudomonadati</taxon>
        <taxon>Pseudomonadota</taxon>
        <taxon>Gammaproteobacteria</taxon>
        <taxon>Oceanospirillales</taxon>
        <taxon>Pelagibaculum</taxon>
    </lineage>
</organism>
<gene>
    <name evidence="2" type="ORF">DC094_00965</name>
</gene>
<dbReference type="GO" id="GO:0016788">
    <property type="term" value="F:hydrolase activity, acting on ester bonds"/>
    <property type="evidence" value="ECO:0007669"/>
    <property type="project" value="InterPro"/>
</dbReference>
<dbReference type="SUPFAM" id="SSF53474">
    <property type="entry name" value="alpha/beta-Hydrolases"/>
    <property type="match status" value="1"/>
</dbReference>
<dbReference type="Gene3D" id="3.40.50.1820">
    <property type="entry name" value="alpha/beta hydrolase"/>
    <property type="match status" value="1"/>
</dbReference>
<protein>
    <recommendedName>
        <fullName evidence="1">GPI inositol-deacylase PGAP1-like alpha/beta domain-containing protein</fullName>
    </recommendedName>
</protein>
<dbReference type="InterPro" id="IPR012908">
    <property type="entry name" value="PGAP1-ab_dom-like"/>
</dbReference>
<comment type="caution">
    <text evidence="2">The sequence shown here is derived from an EMBL/GenBank/DDBJ whole genome shotgun (WGS) entry which is preliminary data.</text>
</comment>
<dbReference type="Pfam" id="PF07819">
    <property type="entry name" value="PGAP1"/>
    <property type="match status" value="1"/>
</dbReference>
<feature type="domain" description="GPI inositol-deacylase PGAP1-like alpha/beta" evidence="1">
    <location>
        <begin position="251"/>
        <end position="311"/>
    </location>
</feature>
<dbReference type="Proteomes" id="UP000244906">
    <property type="component" value="Unassembled WGS sequence"/>
</dbReference>
<evidence type="ECO:0000313" key="3">
    <source>
        <dbReference type="Proteomes" id="UP000244906"/>
    </source>
</evidence>
<evidence type="ECO:0000259" key="1">
    <source>
        <dbReference type="Pfam" id="PF07819"/>
    </source>
</evidence>
<dbReference type="AlphaFoldDB" id="A0A2V1GX12"/>
<accession>A0A2V1GX12</accession>
<sequence>MTFREQGGCMNCCDPSTKPNPNVEPCRCKPGAIALVFVPGIMGSRLRNTKTQEVVWDPAAGQHGSLSPAFDEAAQRNKEKLESYEVASDASFWTKSYNSLKKVGVGSYGKLKNDASEVYRQGRRKYRFVKSLAEFTFSDAADRKALLVNTQLGAVIRDDGLLEVDDGTDRYFYTITGRTGLGTEEIKSRGWGEISWDSYGNYLNFLEKEIACGDVARKFPGYKIQTYAVGYNWMLSNRDSGKRLKQRLVEIRKELSELADIPPEKVKIVVITHSMGGYVARSAAILDGAVIDKMIHGAMPTHGSPATYANAHHGYPYFEGLVLGVNGAEVSAILGFCQGGLELLPNQHYKKVDGTRDWLWIENDQGEKTSLLEGYQGLNIYEFYKDLDSWYSFVSVDLLMPDRKKVQVDYGKLGLNHRIRISMVKNFHSLLSNKFHLETLILFNEDLDIQFPSYDECIWSGNDYPRGVCSDWLLADENSTNKFFSKRNITLTSAADLDEYQQQVKQHEKFPFLNGHSAVADPKLQTVTFELKNPSAPGDGTVHQGAGNQLALGCGVKLPIVEGEAHQEFYDSGEVRQAVKSELEHYIEKSFYEDYKYGVS</sequence>
<keyword evidence="3" id="KW-1185">Reference proteome</keyword>
<name>A0A2V1GX12_9GAMM</name>
<reference evidence="2 3" key="1">
    <citation type="submission" date="2018-04" db="EMBL/GenBank/DDBJ databases">
        <title>Thalassorhabdus spongiae gen. nov., sp. nov., isolated from a marine sponge in South-West Iceland.</title>
        <authorList>
            <person name="Knobloch S."/>
            <person name="Daussin A."/>
            <person name="Johannsson R."/>
            <person name="Marteinsson V.T."/>
        </authorList>
    </citation>
    <scope>NUCLEOTIDE SEQUENCE [LARGE SCALE GENOMIC DNA]</scope>
    <source>
        <strain evidence="2 3">Hp12</strain>
    </source>
</reference>